<keyword evidence="6" id="KW-0812">Transmembrane</keyword>
<feature type="domain" description="Phytocyanin" evidence="7">
    <location>
        <begin position="30"/>
        <end position="129"/>
    </location>
</feature>
<dbReference type="EMBL" id="CM031812">
    <property type="protein sequence ID" value="KAG6656314.1"/>
    <property type="molecule type" value="Genomic_DNA"/>
</dbReference>
<evidence type="ECO:0000256" key="5">
    <source>
        <dbReference type="ARBA" id="ARBA00037626"/>
    </source>
</evidence>
<evidence type="ECO:0000313" key="8">
    <source>
        <dbReference type="EMBL" id="KAG6656314.1"/>
    </source>
</evidence>
<dbReference type="PANTHER" id="PTHR33021:SF385">
    <property type="entry name" value="PHYTOCYANIN DOMAIN-CONTAINING PROTEIN"/>
    <property type="match status" value="1"/>
</dbReference>
<gene>
    <name evidence="8" type="ORF">CIPAW_04G014000</name>
    <name evidence="9" type="ORF">I3842_04G014500</name>
</gene>
<dbReference type="InterPro" id="IPR008972">
    <property type="entry name" value="Cupredoxin"/>
</dbReference>
<evidence type="ECO:0000259" key="7">
    <source>
        <dbReference type="PROSITE" id="PS51485"/>
    </source>
</evidence>
<dbReference type="Proteomes" id="UP000811609">
    <property type="component" value="Chromosome 4"/>
</dbReference>
<reference evidence="9" key="2">
    <citation type="submission" date="2021-01" db="EMBL/GenBank/DDBJ databases">
        <authorList>
            <person name="Lovell J.T."/>
            <person name="Bentley N."/>
            <person name="Bhattarai G."/>
            <person name="Jenkins J.W."/>
            <person name="Sreedasyam A."/>
            <person name="Alarcon Y."/>
            <person name="Bock C."/>
            <person name="Boston L."/>
            <person name="Carlson J."/>
            <person name="Cervantes K."/>
            <person name="Clermont K."/>
            <person name="Krom N."/>
            <person name="Kubenka K."/>
            <person name="Mamidi S."/>
            <person name="Mattison C."/>
            <person name="Monteros M."/>
            <person name="Pisani C."/>
            <person name="Plott C."/>
            <person name="Rajasekar S."/>
            <person name="Rhein H.S."/>
            <person name="Rohla C."/>
            <person name="Song M."/>
            <person name="Hilaire R.S."/>
            <person name="Shu S."/>
            <person name="Wells L."/>
            <person name="Wang X."/>
            <person name="Webber J."/>
            <person name="Heerema R.J."/>
            <person name="Klein P."/>
            <person name="Conner P."/>
            <person name="Grauke L."/>
            <person name="Grimwood J."/>
            <person name="Schmutz J."/>
            <person name="Randall J.J."/>
        </authorList>
    </citation>
    <scope>NUCLEOTIDE SEQUENCE</scope>
    <source>
        <tissue evidence="9">Leaf</tissue>
    </source>
</reference>
<keyword evidence="3" id="KW-0325">Glycoprotein</keyword>
<comment type="similarity">
    <text evidence="4">Belongs to the early nodulin-like (ENODL) family.</text>
</comment>
<dbReference type="EMBL" id="CM031828">
    <property type="protein sequence ID" value="KAG6715805.1"/>
    <property type="molecule type" value="Genomic_DNA"/>
</dbReference>
<dbReference type="PANTHER" id="PTHR33021">
    <property type="entry name" value="BLUE COPPER PROTEIN"/>
    <property type="match status" value="1"/>
</dbReference>
<dbReference type="GO" id="GO:0009055">
    <property type="term" value="F:electron transfer activity"/>
    <property type="evidence" value="ECO:0007669"/>
    <property type="project" value="InterPro"/>
</dbReference>
<dbReference type="Proteomes" id="UP000811246">
    <property type="component" value="Chromosome 4"/>
</dbReference>
<dbReference type="Gene3D" id="2.60.40.420">
    <property type="entry name" value="Cupredoxins - blue copper proteins"/>
    <property type="match status" value="1"/>
</dbReference>
<evidence type="ECO:0000313" key="9">
    <source>
        <dbReference type="EMBL" id="KAG6715805.1"/>
    </source>
</evidence>
<keyword evidence="1" id="KW-0732">Signal</keyword>
<keyword evidence="6" id="KW-0472">Membrane</keyword>
<dbReference type="OrthoDB" id="676939at2759"/>
<comment type="function">
    <text evidence="5">May act as a carbohydrate transporter.</text>
</comment>
<dbReference type="InterPro" id="IPR003245">
    <property type="entry name" value="Phytocyanin_dom"/>
</dbReference>
<dbReference type="InterPro" id="IPR039391">
    <property type="entry name" value="Phytocyanin-like"/>
</dbReference>
<dbReference type="GO" id="GO:0005886">
    <property type="term" value="C:plasma membrane"/>
    <property type="evidence" value="ECO:0007669"/>
    <property type="project" value="TreeGrafter"/>
</dbReference>
<proteinExistence type="inferred from homology"/>
<dbReference type="PROSITE" id="PS51485">
    <property type="entry name" value="PHYTOCYANIN"/>
    <property type="match status" value="1"/>
</dbReference>
<keyword evidence="2" id="KW-1015">Disulfide bond</keyword>
<dbReference type="Pfam" id="PF02298">
    <property type="entry name" value="Cu_bind_like"/>
    <property type="match status" value="1"/>
</dbReference>
<evidence type="ECO:0000313" key="10">
    <source>
        <dbReference type="Proteomes" id="UP000811609"/>
    </source>
</evidence>
<protein>
    <recommendedName>
        <fullName evidence="7">Phytocyanin domain-containing protein</fullName>
    </recommendedName>
</protein>
<sequence length="177" mass="19565">MEGLARKGGAFKGIMVVLMIMGWQTCALAILIRVGGVQGWNQNVNYTVWSSHQHIYVGDWLYFIFDKHYYNVLEVNKTSYENCNDQGFINNITRGGRDVFQVKEARPYYFLSSGGYCYHGMKVAVNVEDQAPVPSPAPASAQNENASPTNKPAPLILISITTLSIAFISVGGLLLKP</sequence>
<comment type="caution">
    <text evidence="8">The sequence shown here is derived from an EMBL/GenBank/DDBJ whole genome shotgun (WGS) entry which is preliminary data.</text>
</comment>
<evidence type="ECO:0000256" key="4">
    <source>
        <dbReference type="ARBA" id="ARBA00035011"/>
    </source>
</evidence>
<feature type="transmembrane region" description="Helical" evidence="6">
    <location>
        <begin position="12"/>
        <end position="32"/>
    </location>
</feature>
<dbReference type="AlphaFoldDB" id="A0A8T1QQD9"/>
<accession>A0A8T1QQD9</accession>
<feature type="transmembrane region" description="Helical" evidence="6">
    <location>
        <begin position="155"/>
        <end position="175"/>
    </location>
</feature>
<dbReference type="SUPFAM" id="SSF49503">
    <property type="entry name" value="Cupredoxins"/>
    <property type="match status" value="1"/>
</dbReference>
<evidence type="ECO:0000256" key="3">
    <source>
        <dbReference type="ARBA" id="ARBA00023180"/>
    </source>
</evidence>
<evidence type="ECO:0000256" key="1">
    <source>
        <dbReference type="ARBA" id="ARBA00022729"/>
    </source>
</evidence>
<keyword evidence="10" id="KW-1185">Reference proteome</keyword>
<name>A0A8T1QQD9_CARIL</name>
<organism evidence="8 10">
    <name type="scientific">Carya illinoinensis</name>
    <name type="common">Pecan</name>
    <dbReference type="NCBI Taxonomy" id="32201"/>
    <lineage>
        <taxon>Eukaryota</taxon>
        <taxon>Viridiplantae</taxon>
        <taxon>Streptophyta</taxon>
        <taxon>Embryophyta</taxon>
        <taxon>Tracheophyta</taxon>
        <taxon>Spermatophyta</taxon>
        <taxon>Magnoliopsida</taxon>
        <taxon>eudicotyledons</taxon>
        <taxon>Gunneridae</taxon>
        <taxon>Pentapetalae</taxon>
        <taxon>rosids</taxon>
        <taxon>fabids</taxon>
        <taxon>Fagales</taxon>
        <taxon>Juglandaceae</taxon>
        <taxon>Carya</taxon>
    </lineage>
</organism>
<evidence type="ECO:0000256" key="2">
    <source>
        <dbReference type="ARBA" id="ARBA00023157"/>
    </source>
</evidence>
<reference evidence="8" key="1">
    <citation type="submission" date="2020-12" db="EMBL/GenBank/DDBJ databases">
        <title>WGS assembly of Carya illinoinensis cv. Pawnee.</title>
        <authorList>
            <person name="Platts A."/>
            <person name="Shu S."/>
            <person name="Wright S."/>
            <person name="Barry K."/>
            <person name="Edger P."/>
            <person name="Pires J.C."/>
            <person name="Schmutz J."/>
        </authorList>
    </citation>
    <scope>NUCLEOTIDE SEQUENCE</scope>
    <source>
        <tissue evidence="8">Leaf</tissue>
    </source>
</reference>
<dbReference type="FunFam" id="2.60.40.420:FF:000018">
    <property type="entry name" value="Lamin-like protein"/>
    <property type="match status" value="1"/>
</dbReference>
<keyword evidence="6" id="KW-1133">Transmembrane helix</keyword>
<evidence type="ECO:0000256" key="6">
    <source>
        <dbReference type="SAM" id="Phobius"/>
    </source>
</evidence>